<dbReference type="PANTHER" id="PTHR48108:SF26">
    <property type="entry name" value="CBS DOMAIN-CONTAINING PROTEIN DDB_G0289609"/>
    <property type="match status" value="1"/>
</dbReference>
<evidence type="ECO:0000313" key="5">
    <source>
        <dbReference type="Proteomes" id="UP000530571"/>
    </source>
</evidence>
<dbReference type="InterPro" id="IPR044729">
    <property type="entry name" value="CBS_bac"/>
</dbReference>
<name>A0A7W6PD02_9HYPH</name>
<dbReference type="PROSITE" id="PS51371">
    <property type="entry name" value="CBS"/>
    <property type="match status" value="2"/>
</dbReference>
<dbReference type="InterPro" id="IPR046342">
    <property type="entry name" value="CBS_dom_sf"/>
</dbReference>
<evidence type="ECO:0000256" key="2">
    <source>
        <dbReference type="PROSITE-ProRule" id="PRU00703"/>
    </source>
</evidence>
<dbReference type="EMBL" id="JACIDZ010000019">
    <property type="protein sequence ID" value="MBB4124269.1"/>
    <property type="molecule type" value="Genomic_DNA"/>
</dbReference>
<evidence type="ECO:0000259" key="3">
    <source>
        <dbReference type="PROSITE" id="PS51371"/>
    </source>
</evidence>
<protein>
    <submittedName>
        <fullName evidence="4">CBS domain-containing protein</fullName>
    </submittedName>
</protein>
<dbReference type="InterPro" id="IPR000644">
    <property type="entry name" value="CBS_dom"/>
</dbReference>
<dbReference type="PANTHER" id="PTHR48108">
    <property type="entry name" value="CBS DOMAIN-CONTAINING PROTEIN CBSX2, CHLOROPLASTIC"/>
    <property type="match status" value="1"/>
</dbReference>
<dbReference type="SMART" id="SM00116">
    <property type="entry name" value="CBS"/>
    <property type="match status" value="2"/>
</dbReference>
<gene>
    <name evidence="4" type="ORF">GGR30_004225</name>
</gene>
<keyword evidence="5" id="KW-1185">Reference proteome</keyword>
<dbReference type="Gene3D" id="3.10.580.10">
    <property type="entry name" value="CBS-domain"/>
    <property type="match status" value="1"/>
</dbReference>
<accession>A0A7W6PD02</accession>
<dbReference type="CDD" id="cd04629">
    <property type="entry name" value="CBS_pair_bac"/>
    <property type="match status" value="1"/>
</dbReference>
<sequence length="130" mass="13883">MTDTIAEITKTDALTVTPEMPIRRAVALLVESRAAAAPVIDEGGALCGILTQKDCFNPALQASYYQEWKGTVGDYMSRNVVSLPASADLVAAAEAFISHPHRVFPVTDGNRLVGLLRRSDVLSALVRLSG</sequence>
<comment type="caution">
    <text evidence="4">The sequence shown here is derived from an EMBL/GenBank/DDBJ whole genome shotgun (WGS) entry which is preliminary data.</text>
</comment>
<feature type="domain" description="CBS" evidence="3">
    <location>
        <begin position="76"/>
        <end position="130"/>
    </location>
</feature>
<dbReference type="RefSeq" id="WP_183490791.1">
    <property type="nucleotide sequence ID" value="NZ_JACIDZ010000019.1"/>
</dbReference>
<reference evidence="4 5" key="1">
    <citation type="submission" date="2020-08" db="EMBL/GenBank/DDBJ databases">
        <title>Genomic Encyclopedia of Type Strains, Phase IV (KMG-IV): sequencing the most valuable type-strain genomes for metagenomic binning, comparative biology and taxonomic classification.</title>
        <authorList>
            <person name="Goeker M."/>
        </authorList>
    </citation>
    <scope>NUCLEOTIDE SEQUENCE [LARGE SCALE GENOMIC DNA]</scope>
    <source>
        <strain evidence="4 5">DSM 28101</strain>
    </source>
</reference>
<keyword evidence="1" id="KW-0677">Repeat</keyword>
<keyword evidence="2" id="KW-0129">CBS domain</keyword>
<proteinExistence type="predicted"/>
<dbReference type="Pfam" id="PF00571">
    <property type="entry name" value="CBS"/>
    <property type="match status" value="2"/>
</dbReference>
<dbReference type="Proteomes" id="UP000530571">
    <property type="component" value="Unassembled WGS sequence"/>
</dbReference>
<feature type="domain" description="CBS" evidence="3">
    <location>
        <begin position="8"/>
        <end position="67"/>
    </location>
</feature>
<dbReference type="SUPFAM" id="SSF54631">
    <property type="entry name" value="CBS-domain pair"/>
    <property type="match status" value="1"/>
</dbReference>
<evidence type="ECO:0000313" key="4">
    <source>
        <dbReference type="EMBL" id="MBB4124269.1"/>
    </source>
</evidence>
<dbReference type="InterPro" id="IPR051462">
    <property type="entry name" value="CBS_domain-containing"/>
</dbReference>
<organism evidence="4 5">
    <name type="scientific">Martelella radicis</name>
    <dbReference type="NCBI Taxonomy" id="1397476"/>
    <lineage>
        <taxon>Bacteria</taxon>
        <taxon>Pseudomonadati</taxon>
        <taxon>Pseudomonadota</taxon>
        <taxon>Alphaproteobacteria</taxon>
        <taxon>Hyphomicrobiales</taxon>
        <taxon>Aurantimonadaceae</taxon>
        <taxon>Martelella</taxon>
    </lineage>
</organism>
<dbReference type="AlphaFoldDB" id="A0A7W6PD02"/>
<evidence type="ECO:0000256" key="1">
    <source>
        <dbReference type="ARBA" id="ARBA00022737"/>
    </source>
</evidence>